<dbReference type="GO" id="GO:0016491">
    <property type="term" value="F:oxidoreductase activity"/>
    <property type="evidence" value="ECO:0007669"/>
    <property type="project" value="UniProtKB-KW"/>
</dbReference>
<keyword evidence="3" id="KW-1185">Reference proteome</keyword>
<organism evidence="2 3">
    <name type="scientific">Mycena rosella</name>
    <name type="common">Pink bonnet</name>
    <name type="synonym">Agaricus rosellus</name>
    <dbReference type="NCBI Taxonomy" id="1033263"/>
    <lineage>
        <taxon>Eukaryota</taxon>
        <taxon>Fungi</taxon>
        <taxon>Dikarya</taxon>
        <taxon>Basidiomycota</taxon>
        <taxon>Agaricomycotina</taxon>
        <taxon>Agaricomycetes</taxon>
        <taxon>Agaricomycetidae</taxon>
        <taxon>Agaricales</taxon>
        <taxon>Marasmiineae</taxon>
        <taxon>Mycenaceae</taxon>
        <taxon>Mycena</taxon>
    </lineage>
</organism>
<name>A0AAD7CZS6_MYCRO</name>
<dbReference type="PANTHER" id="PTHR43157:SF31">
    <property type="entry name" value="PHOSPHATIDYLINOSITOL-GLYCAN BIOSYNTHESIS CLASS F PROTEIN"/>
    <property type="match status" value="1"/>
</dbReference>
<dbReference type="Pfam" id="PF00106">
    <property type="entry name" value="adh_short"/>
    <property type="match status" value="1"/>
</dbReference>
<evidence type="ECO:0000256" key="1">
    <source>
        <dbReference type="ARBA" id="ARBA00023002"/>
    </source>
</evidence>
<protein>
    <recommendedName>
        <fullName evidence="4">Short-chain dehydrogenase/reductase</fullName>
    </recommendedName>
</protein>
<evidence type="ECO:0000313" key="2">
    <source>
        <dbReference type="EMBL" id="KAJ7671948.1"/>
    </source>
</evidence>
<dbReference type="SUPFAM" id="SSF51735">
    <property type="entry name" value="NAD(P)-binding Rossmann-fold domains"/>
    <property type="match status" value="1"/>
</dbReference>
<comment type="caution">
    <text evidence="2">The sequence shown here is derived from an EMBL/GenBank/DDBJ whole genome shotgun (WGS) entry which is preliminary data.</text>
</comment>
<evidence type="ECO:0000313" key="3">
    <source>
        <dbReference type="Proteomes" id="UP001221757"/>
    </source>
</evidence>
<gene>
    <name evidence="2" type="ORF">B0H17DRAFT_1208873</name>
</gene>
<dbReference type="AlphaFoldDB" id="A0AAD7CZS6"/>
<dbReference type="PRINTS" id="PR00081">
    <property type="entry name" value="GDHRDH"/>
</dbReference>
<dbReference type="PANTHER" id="PTHR43157">
    <property type="entry name" value="PHOSPHATIDYLINOSITOL-GLYCAN BIOSYNTHESIS CLASS F PROTEIN-RELATED"/>
    <property type="match status" value="1"/>
</dbReference>
<proteinExistence type="predicted"/>
<sequence length="282" mass="30295">MATIAKTIVATGASSGLGFEAIKQLLQQTQPYKFILGVRDTTQTQAAYDALRYDAGTHSVALLPLELSDLRAVRTFAQQALDKLGDSKIDILMLNAAMSKGATDPAGPHGSKWCEPYVVNHLATLSPPPAPLKLTASRSRIVVVSSGAIRSLRDQNPTTLDTDLLAGSGADHFVVYCGSKFVQLLGAHYWRRQLQDTGCTIVAVSPGFIPLTGLGRNSDFKVSMDMPDAKSVEVGAQSILAAFTRDDLPADPEQLFLTSWGEWWPKDVYASSLDTQLQDSGA</sequence>
<accession>A0AAD7CZS6</accession>
<keyword evidence="1" id="KW-0560">Oxidoreductase</keyword>
<dbReference type="Proteomes" id="UP001221757">
    <property type="component" value="Unassembled WGS sequence"/>
</dbReference>
<evidence type="ECO:0008006" key="4">
    <source>
        <dbReference type="Google" id="ProtNLM"/>
    </source>
</evidence>
<dbReference type="InterPro" id="IPR002347">
    <property type="entry name" value="SDR_fam"/>
</dbReference>
<dbReference type="EMBL" id="JARKIE010000170">
    <property type="protein sequence ID" value="KAJ7671948.1"/>
    <property type="molecule type" value="Genomic_DNA"/>
</dbReference>
<reference evidence="2" key="1">
    <citation type="submission" date="2023-03" db="EMBL/GenBank/DDBJ databases">
        <title>Massive genome expansion in bonnet fungi (Mycena s.s.) driven by repeated elements and novel gene families across ecological guilds.</title>
        <authorList>
            <consortium name="Lawrence Berkeley National Laboratory"/>
            <person name="Harder C.B."/>
            <person name="Miyauchi S."/>
            <person name="Viragh M."/>
            <person name="Kuo A."/>
            <person name="Thoen E."/>
            <person name="Andreopoulos B."/>
            <person name="Lu D."/>
            <person name="Skrede I."/>
            <person name="Drula E."/>
            <person name="Henrissat B."/>
            <person name="Morin E."/>
            <person name="Kohler A."/>
            <person name="Barry K."/>
            <person name="LaButti K."/>
            <person name="Morin E."/>
            <person name="Salamov A."/>
            <person name="Lipzen A."/>
            <person name="Mereny Z."/>
            <person name="Hegedus B."/>
            <person name="Baldrian P."/>
            <person name="Stursova M."/>
            <person name="Weitz H."/>
            <person name="Taylor A."/>
            <person name="Grigoriev I.V."/>
            <person name="Nagy L.G."/>
            <person name="Martin F."/>
            <person name="Kauserud H."/>
        </authorList>
    </citation>
    <scope>NUCLEOTIDE SEQUENCE</scope>
    <source>
        <strain evidence="2">CBHHK067</strain>
    </source>
</reference>
<dbReference type="Gene3D" id="3.40.50.720">
    <property type="entry name" value="NAD(P)-binding Rossmann-like Domain"/>
    <property type="match status" value="1"/>
</dbReference>
<dbReference type="InterPro" id="IPR036291">
    <property type="entry name" value="NAD(P)-bd_dom_sf"/>
</dbReference>